<dbReference type="PRINTS" id="PR00344">
    <property type="entry name" value="BCTRLSENSOR"/>
</dbReference>
<dbReference type="InParanoid" id="F5YDC1"/>
<dbReference type="EC" id="2.7.13.3" evidence="3"/>
<proteinExistence type="predicted"/>
<dbReference type="InterPro" id="IPR003661">
    <property type="entry name" value="HisK_dim/P_dom"/>
</dbReference>
<keyword evidence="16" id="KW-0418">Kinase</keyword>
<dbReference type="Gene3D" id="3.40.50.2300">
    <property type="match status" value="2"/>
</dbReference>
<keyword evidence="7" id="KW-0547">Nucleotide-binding</keyword>
<keyword evidence="10" id="KW-0902">Two-component regulatory system</keyword>
<dbReference type="Gene3D" id="1.10.287.130">
    <property type="match status" value="1"/>
</dbReference>
<dbReference type="InterPro" id="IPR005467">
    <property type="entry name" value="His_kinase_dom"/>
</dbReference>
<dbReference type="PANTHER" id="PTHR45339:SF1">
    <property type="entry name" value="HYBRID SIGNAL TRANSDUCTION HISTIDINE KINASE J"/>
    <property type="match status" value="1"/>
</dbReference>
<evidence type="ECO:0000256" key="11">
    <source>
        <dbReference type="ARBA" id="ARBA00023136"/>
    </source>
</evidence>
<protein>
    <recommendedName>
        <fullName evidence="3">histidine kinase</fullName>
        <ecNumber evidence="3">2.7.13.3</ecNumber>
    </recommendedName>
</protein>
<evidence type="ECO:0000313" key="17">
    <source>
        <dbReference type="Proteomes" id="UP000009222"/>
    </source>
</evidence>
<dbReference type="Gene3D" id="3.30.565.10">
    <property type="entry name" value="Histidine kinase-like ATPase, C-terminal domain"/>
    <property type="match status" value="1"/>
</dbReference>
<dbReference type="EMBL" id="CP001841">
    <property type="protein sequence ID" value="AEF81509.1"/>
    <property type="molecule type" value="Genomic_DNA"/>
</dbReference>
<dbReference type="KEGG" id="taz:TREAZ_1634"/>
<feature type="domain" description="Response regulatory" evidence="15">
    <location>
        <begin position="13"/>
        <end position="128"/>
    </location>
</feature>
<feature type="modified residue" description="4-aspartylphosphate" evidence="12">
    <location>
        <position position="61"/>
    </location>
</feature>
<feature type="domain" description="Histidine kinase" evidence="14">
    <location>
        <begin position="164"/>
        <end position="384"/>
    </location>
</feature>
<keyword evidence="8" id="KW-0067">ATP-binding</keyword>
<dbReference type="RefSeq" id="WP_015710386.1">
    <property type="nucleotide sequence ID" value="NC_015577.1"/>
</dbReference>
<dbReference type="STRING" id="545695.TREAZ_1634"/>
<dbReference type="eggNOG" id="COG3437">
    <property type="taxonomic scope" value="Bacteria"/>
</dbReference>
<evidence type="ECO:0000313" key="16">
    <source>
        <dbReference type="EMBL" id="AEF81509.1"/>
    </source>
</evidence>
<dbReference type="PROSITE" id="PS50109">
    <property type="entry name" value="HIS_KIN"/>
    <property type="match status" value="1"/>
</dbReference>
<comment type="subcellular location">
    <subcellularLocation>
        <location evidence="2">Cell membrane</location>
        <topology evidence="2">Multi-pass membrane protein</topology>
    </subcellularLocation>
</comment>
<dbReference type="CDD" id="cd17546">
    <property type="entry name" value="REC_hyHK_CKI1_RcsC-like"/>
    <property type="match status" value="1"/>
</dbReference>
<dbReference type="InterPro" id="IPR011006">
    <property type="entry name" value="CheY-like_superfamily"/>
</dbReference>
<reference evidence="16 17" key="2">
    <citation type="journal article" date="2011" name="ISME J.">
        <title>RNA-seq reveals cooperative metabolic interactions between two termite-gut spirochete species in co-culture.</title>
        <authorList>
            <person name="Rosenthal A.Z."/>
            <person name="Matson E.G."/>
            <person name="Eldar A."/>
            <person name="Leadbetter J.R."/>
        </authorList>
    </citation>
    <scope>NUCLEOTIDE SEQUENCE [LARGE SCALE GENOMIC DNA]</scope>
    <source>
        <strain evidence="17">ATCC BAA-888 / DSM 13862 / ZAS-9</strain>
    </source>
</reference>
<dbReference type="FunFam" id="3.30.565.10:FF:000010">
    <property type="entry name" value="Sensor histidine kinase RcsC"/>
    <property type="match status" value="1"/>
</dbReference>
<dbReference type="PANTHER" id="PTHR45339">
    <property type="entry name" value="HYBRID SIGNAL TRANSDUCTION HISTIDINE KINASE J"/>
    <property type="match status" value="1"/>
</dbReference>
<keyword evidence="6" id="KW-0812">Transmembrane</keyword>
<keyword evidence="4" id="KW-1003">Cell membrane</keyword>
<keyword evidence="5 12" id="KW-0597">Phosphoprotein</keyword>
<evidence type="ECO:0000259" key="15">
    <source>
        <dbReference type="PROSITE" id="PS50110"/>
    </source>
</evidence>
<dbReference type="InterPro" id="IPR003594">
    <property type="entry name" value="HATPase_dom"/>
</dbReference>
<evidence type="ECO:0000256" key="12">
    <source>
        <dbReference type="PROSITE-ProRule" id="PRU00169"/>
    </source>
</evidence>
<dbReference type="Pfam" id="PF00512">
    <property type="entry name" value="HisKA"/>
    <property type="match status" value="1"/>
</dbReference>
<evidence type="ECO:0000256" key="10">
    <source>
        <dbReference type="ARBA" id="ARBA00023012"/>
    </source>
</evidence>
<evidence type="ECO:0000256" key="13">
    <source>
        <dbReference type="SAM" id="Coils"/>
    </source>
</evidence>
<evidence type="ECO:0000256" key="7">
    <source>
        <dbReference type="ARBA" id="ARBA00022741"/>
    </source>
</evidence>
<dbReference type="SUPFAM" id="SSF55874">
    <property type="entry name" value="ATPase domain of HSP90 chaperone/DNA topoisomerase II/histidine kinase"/>
    <property type="match status" value="1"/>
</dbReference>
<dbReference type="GO" id="GO:0000155">
    <property type="term" value="F:phosphorelay sensor kinase activity"/>
    <property type="evidence" value="ECO:0007669"/>
    <property type="project" value="InterPro"/>
</dbReference>
<evidence type="ECO:0000256" key="1">
    <source>
        <dbReference type="ARBA" id="ARBA00000085"/>
    </source>
</evidence>
<comment type="catalytic activity">
    <reaction evidence="1">
        <text>ATP + protein L-histidine = ADP + protein N-phospho-L-histidine.</text>
        <dbReference type="EC" id="2.7.13.3"/>
    </reaction>
</comment>
<dbReference type="CDD" id="cd16922">
    <property type="entry name" value="HATPase_EvgS-ArcB-TorS-like"/>
    <property type="match status" value="1"/>
</dbReference>
<organism evidence="16 17">
    <name type="scientific">Leadbettera azotonutricia (strain ATCC BAA-888 / DSM 13862 / ZAS-9)</name>
    <name type="common">Treponema azotonutricium</name>
    <dbReference type="NCBI Taxonomy" id="545695"/>
    <lineage>
        <taxon>Bacteria</taxon>
        <taxon>Pseudomonadati</taxon>
        <taxon>Spirochaetota</taxon>
        <taxon>Spirochaetia</taxon>
        <taxon>Spirochaetales</taxon>
        <taxon>Breznakiellaceae</taxon>
        <taxon>Leadbettera</taxon>
    </lineage>
</organism>
<dbReference type="GO" id="GO:0005524">
    <property type="term" value="F:ATP binding"/>
    <property type="evidence" value="ECO:0007669"/>
    <property type="project" value="UniProtKB-KW"/>
</dbReference>
<dbReference type="HOGENOM" id="CLU_000445_114_15_12"/>
<evidence type="ECO:0000256" key="4">
    <source>
        <dbReference type="ARBA" id="ARBA00022475"/>
    </source>
</evidence>
<evidence type="ECO:0000256" key="6">
    <source>
        <dbReference type="ARBA" id="ARBA00022692"/>
    </source>
</evidence>
<evidence type="ECO:0000256" key="2">
    <source>
        <dbReference type="ARBA" id="ARBA00004651"/>
    </source>
</evidence>
<keyword evidence="9" id="KW-1133">Transmembrane helix</keyword>
<dbReference type="InterPro" id="IPR001789">
    <property type="entry name" value="Sig_transdc_resp-reg_receiver"/>
</dbReference>
<dbReference type="Pfam" id="PF02518">
    <property type="entry name" value="HATPase_c"/>
    <property type="match status" value="1"/>
</dbReference>
<keyword evidence="17" id="KW-1185">Reference proteome</keyword>
<dbReference type="GO" id="GO:0005886">
    <property type="term" value="C:plasma membrane"/>
    <property type="evidence" value="ECO:0007669"/>
    <property type="project" value="UniProtKB-SubCell"/>
</dbReference>
<reference evidence="17" key="1">
    <citation type="submission" date="2009-12" db="EMBL/GenBank/DDBJ databases">
        <title>Complete sequence of Treponema azotonutricium strain ZAS-9.</title>
        <authorList>
            <person name="Tetu S.G."/>
            <person name="Matson E."/>
            <person name="Ren Q."/>
            <person name="Seshadri R."/>
            <person name="Elbourne L."/>
            <person name="Hassan K.A."/>
            <person name="Durkin A."/>
            <person name="Radune D."/>
            <person name="Mohamoud Y."/>
            <person name="Shay R."/>
            <person name="Jin S."/>
            <person name="Zhang X."/>
            <person name="Lucey K."/>
            <person name="Ballor N.R."/>
            <person name="Ottesen E."/>
            <person name="Rosenthal R."/>
            <person name="Allen A."/>
            <person name="Leadbetter J.R."/>
            <person name="Paulsen I.T."/>
        </authorList>
    </citation>
    <scope>NUCLEOTIDE SEQUENCE [LARGE SCALE GENOMIC DNA]</scope>
    <source>
        <strain evidence="17">ATCC BAA-888 / DSM 13862 / ZAS-9</strain>
    </source>
</reference>
<dbReference type="InterPro" id="IPR036641">
    <property type="entry name" value="HPT_dom_sf"/>
</dbReference>
<evidence type="ECO:0000256" key="5">
    <source>
        <dbReference type="ARBA" id="ARBA00022553"/>
    </source>
</evidence>
<name>F5YDC1_LEAAZ</name>
<dbReference type="Pfam" id="PF01627">
    <property type="entry name" value="Hpt"/>
    <property type="match status" value="1"/>
</dbReference>
<dbReference type="PROSITE" id="PS50110">
    <property type="entry name" value="RESPONSE_REGULATORY"/>
    <property type="match status" value="2"/>
</dbReference>
<evidence type="ECO:0000256" key="8">
    <source>
        <dbReference type="ARBA" id="ARBA00022840"/>
    </source>
</evidence>
<evidence type="ECO:0000256" key="9">
    <source>
        <dbReference type="ARBA" id="ARBA00022989"/>
    </source>
</evidence>
<dbReference type="Gene3D" id="1.20.120.160">
    <property type="entry name" value="HPT domain"/>
    <property type="match status" value="1"/>
</dbReference>
<accession>F5YDC1</accession>
<dbReference type="InterPro" id="IPR036890">
    <property type="entry name" value="HATPase_C_sf"/>
</dbReference>
<dbReference type="Pfam" id="PF00072">
    <property type="entry name" value="Response_reg"/>
    <property type="match status" value="2"/>
</dbReference>
<evidence type="ECO:0000259" key="14">
    <source>
        <dbReference type="PROSITE" id="PS50109"/>
    </source>
</evidence>
<keyword evidence="16" id="KW-0808">Transferase</keyword>
<dbReference type="CDD" id="cd00082">
    <property type="entry name" value="HisKA"/>
    <property type="match status" value="1"/>
</dbReference>
<sequence length="756" mass="84151">MEMEEDKKNGLPIVMMVDDTVANLTHARSILKGHYQVFTVASGEKFFSVLERVNPDLILLDVDLPVMDGFEILKKLKADEKNLDIPVIFLTSRSDAESELEGLSLGAIDYIYKPFSEALLLKRIENHLLMASQTRKLKSFNEELIKAKKLAEDANRAKSSFLASISHDIRTPMNAIIGMSDLMRTDNLDFVQQGYFLDIKKTSKALLQLINDLLDFSKIEAGRMEVIPVHFRLRDVYDQVCSINRFLAVNKELEFISVMDSNIPEAVFGDDLRIRQIISNLLSNAVKYTHAGHVSLSIKLSERDGKEYIAAIVEDTGIGIKQEDYEKIFNNFEQLDKEKNRLIQGTGLGLSIARALLEMMGGALELESVYGKGSTFSAWIPLIPGDIEKVEKPVIVEKVYAKEQIPVLVVDDNSVNLTVALGFLATHSIWADKALSGTEALEMISRKKYALVFMDHMMPGMDGIETVQHIRNRGDEWSRTMPIVALSANAVLGMDKIFKDAEMSDFISKPIDSNALNRILSQWLPAEKLTFHAEEAYHAETLSGSAAIKDVPLSEFLLEELSKIRSLDVREGLSHIGENRDGYFRALRQFCDGADEYAANLKYFLMEENWAEYAIRAHAVKGVFAAVGNKGLAEWAFKLEKAAKQGEAGICIAENDSFLGAMAEFRQALLGTSLINSGEEKKAKAEAGALKELLERLNSACANASGDEADAAAAELAKLCYNKEADILIGEICRLISSYDYEEASSKIRDLLKIIK</sequence>
<dbReference type="SUPFAM" id="SSF47226">
    <property type="entry name" value="Histidine-containing phosphotransfer domain, HPT domain"/>
    <property type="match status" value="1"/>
</dbReference>
<dbReference type="SMART" id="SM00387">
    <property type="entry name" value="HATPase_c"/>
    <property type="match status" value="1"/>
</dbReference>
<dbReference type="Proteomes" id="UP000009222">
    <property type="component" value="Chromosome"/>
</dbReference>
<feature type="modified residue" description="4-aspartylphosphate" evidence="12">
    <location>
        <position position="455"/>
    </location>
</feature>
<dbReference type="AlphaFoldDB" id="F5YDC1"/>
<evidence type="ECO:0000256" key="3">
    <source>
        <dbReference type="ARBA" id="ARBA00012438"/>
    </source>
</evidence>
<dbReference type="SMART" id="SM00448">
    <property type="entry name" value="REC"/>
    <property type="match status" value="2"/>
</dbReference>
<dbReference type="SUPFAM" id="SSF52172">
    <property type="entry name" value="CheY-like"/>
    <property type="match status" value="2"/>
</dbReference>
<keyword evidence="13" id="KW-0175">Coiled coil</keyword>
<feature type="domain" description="Response regulatory" evidence="15">
    <location>
        <begin position="406"/>
        <end position="524"/>
    </location>
</feature>
<dbReference type="InterPro" id="IPR008207">
    <property type="entry name" value="Sig_transdc_His_kin_Hpt_dom"/>
</dbReference>
<keyword evidence="11" id="KW-0472">Membrane</keyword>
<dbReference type="SMART" id="SM00388">
    <property type="entry name" value="HisKA"/>
    <property type="match status" value="1"/>
</dbReference>
<gene>
    <name evidence="16" type="ordered locus">TREAZ_1634</name>
</gene>
<feature type="coiled-coil region" evidence="13">
    <location>
        <begin position="130"/>
        <end position="157"/>
    </location>
</feature>
<dbReference type="InterPro" id="IPR004358">
    <property type="entry name" value="Sig_transdc_His_kin-like_C"/>
</dbReference>